<reference evidence="1" key="1">
    <citation type="journal article" date="2014" name="Front. Microbiol.">
        <title>High frequency of phylogenetically diverse reductive dehalogenase-homologous genes in deep subseafloor sedimentary metagenomes.</title>
        <authorList>
            <person name="Kawai M."/>
            <person name="Futagami T."/>
            <person name="Toyoda A."/>
            <person name="Takaki Y."/>
            <person name="Nishi S."/>
            <person name="Hori S."/>
            <person name="Arai W."/>
            <person name="Tsubouchi T."/>
            <person name="Morono Y."/>
            <person name="Uchiyama I."/>
            <person name="Ito T."/>
            <person name="Fujiyama A."/>
            <person name="Inagaki F."/>
            <person name="Takami H."/>
        </authorList>
    </citation>
    <scope>NUCLEOTIDE SEQUENCE</scope>
    <source>
        <strain evidence="1">Expedition CK06-06</strain>
    </source>
</reference>
<protein>
    <recommendedName>
        <fullName evidence="2">VWFA domain-containing protein</fullName>
    </recommendedName>
</protein>
<feature type="non-terminal residue" evidence="1">
    <location>
        <position position="49"/>
    </location>
</feature>
<dbReference type="EMBL" id="BARW01033758">
    <property type="protein sequence ID" value="GAJ13194.1"/>
    <property type="molecule type" value="Genomic_DNA"/>
</dbReference>
<evidence type="ECO:0000313" key="1">
    <source>
        <dbReference type="EMBL" id="GAJ13194.1"/>
    </source>
</evidence>
<gene>
    <name evidence="1" type="ORF">S12H4_53091</name>
</gene>
<proteinExistence type="predicted"/>
<dbReference type="Gene3D" id="3.40.50.410">
    <property type="entry name" value="von Willebrand factor, type A domain"/>
    <property type="match status" value="1"/>
</dbReference>
<dbReference type="InterPro" id="IPR036465">
    <property type="entry name" value="vWFA_dom_sf"/>
</dbReference>
<accession>X1U6R9</accession>
<name>X1U6R9_9ZZZZ</name>
<organism evidence="1">
    <name type="scientific">marine sediment metagenome</name>
    <dbReference type="NCBI Taxonomy" id="412755"/>
    <lineage>
        <taxon>unclassified sequences</taxon>
        <taxon>metagenomes</taxon>
        <taxon>ecological metagenomes</taxon>
    </lineage>
</organism>
<dbReference type="AlphaFoldDB" id="X1U6R9"/>
<dbReference type="SUPFAM" id="SSF53300">
    <property type="entry name" value="vWA-like"/>
    <property type="match status" value="1"/>
</dbReference>
<comment type="caution">
    <text evidence="1">The sequence shown here is derived from an EMBL/GenBank/DDBJ whole genome shotgun (WGS) entry which is preliminary data.</text>
</comment>
<evidence type="ECO:0008006" key="2">
    <source>
        <dbReference type="Google" id="ProtNLM"/>
    </source>
</evidence>
<sequence>MDKSGSMGSESGQASASSKLSLAKKAALAVVNLLALHERMGVLSFDTEP</sequence>